<keyword evidence="7 11" id="KW-0100">Branched-chain amino acid biosynthesis</keyword>
<keyword evidence="5 11" id="KW-0808">Transferase</keyword>
<evidence type="ECO:0000256" key="10">
    <source>
        <dbReference type="RuleBase" id="RU004516"/>
    </source>
</evidence>
<keyword evidence="4 11" id="KW-0028">Amino-acid biosynthesis</keyword>
<dbReference type="EMBL" id="MCFA01000064">
    <property type="protein sequence ID" value="ORY11157.1"/>
    <property type="molecule type" value="Genomic_DNA"/>
</dbReference>
<comment type="cofactor">
    <cofactor evidence="1 10">
        <name>pyridoxal 5'-phosphate</name>
        <dbReference type="ChEBI" id="CHEBI:597326"/>
    </cofactor>
</comment>
<evidence type="ECO:0000313" key="12">
    <source>
        <dbReference type="EMBL" id="ORY11157.1"/>
    </source>
</evidence>
<evidence type="ECO:0000256" key="11">
    <source>
        <dbReference type="RuleBase" id="RU004517"/>
    </source>
</evidence>
<dbReference type="InterPro" id="IPR043131">
    <property type="entry name" value="BCAT-like_N"/>
</dbReference>
<dbReference type="Gene3D" id="3.30.470.10">
    <property type="match status" value="1"/>
</dbReference>
<feature type="modified residue" description="N6-(pyridoxal phosphate)lysine" evidence="8">
    <location>
        <position position="271"/>
    </location>
</feature>
<reference evidence="12 13" key="1">
    <citation type="submission" date="2016-07" db="EMBL/GenBank/DDBJ databases">
        <title>Pervasive Adenine N6-methylation of Active Genes in Fungi.</title>
        <authorList>
            <consortium name="DOE Joint Genome Institute"/>
            <person name="Mondo S.J."/>
            <person name="Dannebaum R.O."/>
            <person name="Kuo R.C."/>
            <person name="Labutti K."/>
            <person name="Haridas S."/>
            <person name="Kuo A."/>
            <person name="Salamov A."/>
            <person name="Ahrendt S.R."/>
            <person name="Lipzen A."/>
            <person name="Sullivan W."/>
            <person name="Andreopoulos W.B."/>
            <person name="Clum A."/>
            <person name="Lindquist E."/>
            <person name="Daum C."/>
            <person name="Ramamoorthy G.K."/>
            <person name="Gryganskyi A."/>
            <person name="Culley D."/>
            <person name="Magnuson J.K."/>
            <person name="James T.Y."/>
            <person name="O'Malley M.A."/>
            <person name="Stajich J.E."/>
            <person name="Spatafora J.W."/>
            <person name="Visel A."/>
            <person name="Grigoriev I.V."/>
        </authorList>
    </citation>
    <scope>NUCLEOTIDE SEQUENCE [LARGE SCALE GENOMIC DNA]</scope>
    <source>
        <strain evidence="12 13">CBS 115471</strain>
    </source>
</reference>
<dbReference type="Gene3D" id="3.20.10.10">
    <property type="entry name" value="D-amino Acid Aminotransferase, subunit A, domain 2"/>
    <property type="match status" value="1"/>
</dbReference>
<comment type="similarity">
    <text evidence="2 9">Belongs to the class-IV pyridoxal-phosphate-dependent aminotransferase family.</text>
</comment>
<comment type="caution">
    <text evidence="12">The sequence shown here is derived from an EMBL/GenBank/DDBJ whole genome shotgun (WGS) entry which is preliminary data.</text>
</comment>
<dbReference type="PIRSF" id="PIRSF006468">
    <property type="entry name" value="BCAT1"/>
    <property type="match status" value="1"/>
</dbReference>
<comment type="catalytic activity">
    <reaction evidence="11">
        <text>L-leucine + 2-oxoglutarate = 4-methyl-2-oxopentanoate + L-glutamate</text>
        <dbReference type="Rhea" id="RHEA:18321"/>
        <dbReference type="ChEBI" id="CHEBI:16810"/>
        <dbReference type="ChEBI" id="CHEBI:17865"/>
        <dbReference type="ChEBI" id="CHEBI:29985"/>
        <dbReference type="ChEBI" id="CHEBI:57427"/>
        <dbReference type="EC" id="2.6.1.42"/>
    </reaction>
</comment>
<name>A0A1Y1ZMB3_9PLEO</name>
<dbReference type="Proteomes" id="UP000193144">
    <property type="component" value="Unassembled WGS sequence"/>
</dbReference>
<keyword evidence="13" id="KW-1185">Reference proteome</keyword>
<dbReference type="STRING" id="1231657.A0A1Y1ZMB3"/>
<dbReference type="InterPro" id="IPR005786">
    <property type="entry name" value="B_amino_transII"/>
</dbReference>
<dbReference type="Pfam" id="PF01063">
    <property type="entry name" value="Aminotran_4"/>
    <property type="match status" value="1"/>
</dbReference>
<comment type="catalytic activity">
    <reaction evidence="11">
        <text>L-isoleucine + 2-oxoglutarate = (S)-3-methyl-2-oxopentanoate + L-glutamate</text>
        <dbReference type="Rhea" id="RHEA:24801"/>
        <dbReference type="ChEBI" id="CHEBI:16810"/>
        <dbReference type="ChEBI" id="CHEBI:29985"/>
        <dbReference type="ChEBI" id="CHEBI:35146"/>
        <dbReference type="ChEBI" id="CHEBI:58045"/>
        <dbReference type="EC" id="2.6.1.42"/>
    </reaction>
</comment>
<dbReference type="GO" id="GO:0052655">
    <property type="term" value="F:L-valine-2-oxoglutarate transaminase activity"/>
    <property type="evidence" value="ECO:0007669"/>
    <property type="project" value="RHEA"/>
</dbReference>
<evidence type="ECO:0000313" key="13">
    <source>
        <dbReference type="Proteomes" id="UP000193144"/>
    </source>
</evidence>
<keyword evidence="6 10" id="KW-0663">Pyridoxal phosphate</keyword>
<evidence type="ECO:0000256" key="4">
    <source>
        <dbReference type="ARBA" id="ARBA00022605"/>
    </source>
</evidence>
<dbReference type="FunFam" id="3.30.470.10:FF:000012">
    <property type="entry name" value="Branched-chain-amino-acid aminotransferase"/>
    <property type="match status" value="1"/>
</dbReference>
<dbReference type="InterPro" id="IPR036038">
    <property type="entry name" value="Aminotransferase-like"/>
</dbReference>
<dbReference type="SUPFAM" id="SSF56752">
    <property type="entry name" value="D-aminoacid aminotransferase-like PLP-dependent enzymes"/>
    <property type="match status" value="1"/>
</dbReference>
<dbReference type="GO" id="GO:0005739">
    <property type="term" value="C:mitochondrion"/>
    <property type="evidence" value="ECO:0007669"/>
    <property type="project" value="TreeGrafter"/>
</dbReference>
<keyword evidence="3 11" id="KW-0032">Aminotransferase</keyword>
<dbReference type="InterPro" id="IPR043132">
    <property type="entry name" value="BCAT-like_C"/>
</dbReference>
<evidence type="ECO:0000256" key="7">
    <source>
        <dbReference type="ARBA" id="ARBA00023304"/>
    </source>
</evidence>
<proteinExistence type="inferred from homology"/>
<evidence type="ECO:0000256" key="8">
    <source>
        <dbReference type="PIRSR" id="PIRSR006468-1"/>
    </source>
</evidence>
<sequence length="449" mass="48850">MPPIAITPPNEENSTSDLTVAGIEHSLSKTAPSVFKSATNANGTTLSDHLTDGPANENKFPKGISTPLAELDASLLNISLTSSPRPVPALGSPEMASQKVCTDHMIQAKWTVEHGWAAPSLQPFGPISLMPTASCLHYATECFEGMKLYRGHDGKLRLFRPQLNCNRMLVSTNRIALPAFPPTELLKLIVKLCATDGAKWLPKDRPGSFLYIRPTMIASDPALGVQRPKEALLFVILTCFPAMDGSPTGLKLLASKDDMVRAWPGGFGYAKVGANYGPSLVAQGEARALGYDQILWLFGETCNVTEAGASNFFVVWKTRDGNTQIVTAPLDERIILDGITRRSVLELARTRLVAGSANLELPAVEIVERKFTMHEIEEAANEGRLIEAFAAGTAFFIAPVGHIHFRGGDVKVPMKEGEGGQYTSVIKRWLKGIMWGQEQHEWGFVVDEE</sequence>
<evidence type="ECO:0000256" key="2">
    <source>
        <dbReference type="ARBA" id="ARBA00009320"/>
    </source>
</evidence>
<dbReference type="OrthoDB" id="1732691at2759"/>
<dbReference type="InterPro" id="IPR018300">
    <property type="entry name" value="Aminotrans_IV_CS"/>
</dbReference>
<dbReference type="AlphaFoldDB" id="A0A1Y1ZMB3"/>
<evidence type="ECO:0000256" key="3">
    <source>
        <dbReference type="ARBA" id="ARBA00022576"/>
    </source>
</evidence>
<dbReference type="PANTHER" id="PTHR11825:SF69">
    <property type="entry name" value="BRANCHED-CHAIN-AMINO-ACID AMINOTRANSFERASE"/>
    <property type="match status" value="1"/>
</dbReference>
<dbReference type="FunFam" id="3.20.10.10:FF:000004">
    <property type="entry name" value="Branched-chain-amino-acid aminotransferase"/>
    <property type="match status" value="1"/>
</dbReference>
<gene>
    <name evidence="12" type="ORF">BCR34DRAFT_484669</name>
</gene>
<comment type="catalytic activity">
    <reaction evidence="11">
        <text>L-valine + 2-oxoglutarate = 3-methyl-2-oxobutanoate + L-glutamate</text>
        <dbReference type="Rhea" id="RHEA:24813"/>
        <dbReference type="ChEBI" id="CHEBI:11851"/>
        <dbReference type="ChEBI" id="CHEBI:16810"/>
        <dbReference type="ChEBI" id="CHEBI:29985"/>
        <dbReference type="ChEBI" id="CHEBI:57762"/>
        <dbReference type="EC" id="2.6.1.42"/>
    </reaction>
</comment>
<dbReference type="GO" id="GO:0052654">
    <property type="term" value="F:L-leucine-2-oxoglutarate transaminase activity"/>
    <property type="evidence" value="ECO:0007669"/>
    <property type="project" value="RHEA"/>
</dbReference>
<dbReference type="PROSITE" id="PS00770">
    <property type="entry name" value="AA_TRANSFER_CLASS_4"/>
    <property type="match status" value="1"/>
</dbReference>
<dbReference type="InterPro" id="IPR001544">
    <property type="entry name" value="Aminotrans_IV"/>
</dbReference>
<organism evidence="12 13">
    <name type="scientific">Clohesyomyces aquaticus</name>
    <dbReference type="NCBI Taxonomy" id="1231657"/>
    <lineage>
        <taxon>Eukaryota</taxon>
        <taxon>Fungi</taxon>
        <taxon>Dikarya</taxon>
        <taxon>Ascomycota</taxon>
        <taxon>Pezizomycotina</taxon>
        <taxon>Dothideomycetes</taxon>
        <taxon>Pleosporomycetidae</taxon>
        <taxon>Pleosporales</taxon>
        <taxon>Lindgomycetaceae</taxon>
        <taxon>Clohesyomyces</taxon>
    </lineage>
</organism>
<accession>A0A1Y1ZMB3</accession>
<dbReference type="GO" id="GO:0052656">
    <property type="term" value="F:L-isoleucine-2-oxoglutarate transaminase activity"/>
    <property type="evidence" value="ECO:0007669"/>
    <property type="project" value="RHEA"/>
</dbReference>
<dbReference type="GO" id="GO:0009099">
    <property type="term" value="P:L-valine biosynthetic process"/>
    <property type="evidence" value="ECO:0007669"/>
    <property type="project" value="TreeGrafter"/>
</dbReference>
<evidence type="ECO:0000256" key="1">
    <source>
        <dbReference type="ARBA" id="ARBA00001933"/>
    </source>
</evidence>
<protein>
    <recommendedName>
        <fullName evidence="11">Branched-chain-amino-acid aminotransferase</fullName>
        <ecNumber evidence="11">2.6.1.42</ecNumber>
    </recommendedName>
</protein>
<dbReference type="EC" id="2.6.1.42" evidence="11"/>
<dbReference type="PANTHER" id="PTHR11825">
    <property type="entry name" value="SUBGROUP IIII AMINOTRANSFERASE"/>
    <property type="match status" value="1"/>
</dbReference>
<dbReference type="InterPro" id="IPR033939">
    <property type="entry name" value="BCAT_family"/>
</dbReference>
<dbReference type="GO" id="GO:0009098">
    <property type="term" value="P:L-leucine biosynthetic process"/>
    <property type="evidence" value="ECO:0007669"/>
    <property type="project" value="TreeGrafter"/>
</dbReference>
<dbReference type="CDD" id="cd01557">
    <property type="entry name" value="BCAT_beta_family"/>
    <property type="match status" value="1"/>
</dbReference>
<evidence type="ECO:0000256" key="9">
    <source>
        <dbReference type="RuleBase" id="RU004106"/>
    </source>
</evidence>
<evidence type="ECO:0000256" key="6">
    <source>
        <dbReference type="ARBA" id="ARBA00022898"/>
    </source>
</evidence>
<evidence type="ECO:0000256" key="5">
    <source>
        <dbReference type="ARBA" id="ARBA00022679"/>
    </source>
</evidence>